<dbReference type="AlphaFoldDB" id="C0P2L5"/>
<dbReference type="EMBL" id="BT062534">
    <property type="protein sequence ID" value="ACN27231.1"/>
    <property type="molecule type" value="mRNA"/>
</dbReference>
<protein>
    <submittedName>
        <fullName evidence="1">Uncharacterized protein</fullName>
    </submittedName>
</protein>
<organism evidence="1">
    <name type="scientific">Zea mays</name>
    <name type="common">Maize</name>
    <dbReference type="NCBI Taxonomy" id="4577"/>
    <lineage>
        <taxon>Eukaryota</taxon>
        <taxon>Viridiplantae</taxon>
        <taxon>Streptophyta</taxon>
        <taxon>Embryophyta</taxon>
        <taxon>Tracheophyta</taxon>
        <taxon>Spermatophyta</taxon>
        <taxon>Magnoliopsida</taxon>
        <taxon>Liliopsida</taxon>
        <taxon>Poales</taxon>
        <taxon>Poaceae</taxon>
        <taxon>PACMAD clade</taxon>
        <taxon>Panicoideae</taxon>
        <taxon>Andropogonodae</taxon>
        <taxon>Andropogoneae</taxon>
        <taxon>Tripsacinae</taxon>
        <taxon>Zea</taxon>
    </lineage>
</organism>
<reference evidence="1" key="1">
    <citation type="journal article" date="2009" name="PLoS Genet.">
        <title>Sequencing, mapping, and analysis of 27,455 maize full-length cDNAs.</title>
        <authorList>
            <person name="Soderlund C."/>
            <person name="Descour A."/>
            <person name="Kudrna D."/>
            <person name="Bomhoff M."/>
            <person name="Boyd L."/>
            <person name="Currie J."/>
            <person name="Angelova A."/>
            <person name="Collura K."/>
            <person name="Wissotski M."/>
            <person name="Ashley E."/>
            <person name="Morrow D."/>
            <person name="Fernandes J."/>
            <person name="Walbot V."/>
            <person name="Yu Y."/>
        </authorList>
    </citation>
    <scope>NUCLEOTIDE SEQUENCE</scope>
    <source>
        <strain evidence="1">B73</strain>
    </source>
</reference>
<sequence length="74" mass="8688">MSSGDSTVFSPQSIFSFFNLPQAARNAISNPSMETHERCTILMSWRHRRELSRWHRPSPVTWQYDIVSCLRFKA</sequence>
<accession>C0P2L5</accession>
<name>C0P2L5_MAIZE</name>
<evidence type="ECO:0000313" key="1">
    <source>
        <dbReference type="EMBL" id="ACN27231.1"/>
    </source>
</evidence>
<proteinExistence type="evidence at transcript level"/>
<reference evidence="1" key="2">
    <citation type="submission" date="2012-06" db="EMBL/GenBank/DDBJ databases">
        <authorList>
            <person name="Yu Y."/>
            <person name="Currie J."/>
            <person name="Lomeli R."/>
            <person name="Angelova A."/>
            <person name="Collura K."/>
            <person name="Wissotski M."/>
            <person name="Campos D."/>
            <person name="Kudrna D."/>
            <person name="Golser W."/>
            <person name="Ashely E."/>
            <person name="Descour A."/>
            <person name="Fernandes J."/>
            <person name="Soderlund C."/>
            <person name="Walbot V."/>
        </authorList>
    </citation>
    <scope>NUCLEOTIDE SEQUENCE</scope>
    <source>
        <strain evidence="1">B73</strain>
    </source>
</reference>